<comment type="caution">
    <text evidence="2">The sequence shown here is derived from an EMBL/GenBank/DDBJ whole genome shotgun (WGS) entry which is preliminary data.</text>
</comment>
<evidence type="ECO:0000259" key="1">
    <source>
        <dbReference type="Pfam" id="PF01927"/>
    </source>
</evidence>
<accession>A0A554NCR5</accession>
<dbReference type="PANTHER" id="PTHR39081">
    <property type="entry name" value="MUT7-C DOMAIN-CONTAINING PROTEIN"/>
    <property type="match status" value="1"/>
</dbReference>
<reference evidence="2 3" key="1">
    <citation type="submission" date="2018-06" db="EMBL/GenBank/DDBJ databases">
        <title>Natronomonas sp. F16-60 a new haloarchaeon isolated from a solar saltern of Isla Cristina, Huelva, Spain.</title>
        <authorList>
            <person name="Duran-Viseras A."/>
            <person name="Sanchez-Porro C."/>
            <person name="Ventosa A."/>
        </authorList>
    </citation>
    <scope>NUCLEOTIDE SEQUENCE [LARGE SCALE GENOMIC DNA]</scope>
    <source>
        <strain evidence="2 3">F16-60</strain>
    </source>
</reference>
<dbReference type="AlphaFoldDB" id="A0A554NCR5"/>
<dbReference type="RefSeq" id="WP_144260998.1">
    <property type="nucleotide sequence ID" value="NZ_QMDX01000002.1"/>
</dbReference>
<dbReference type="PANTHER" id="PTHR39081:SF1">
    <property type="entry name" value="MUT7-C RNASE DOMAIN-CONTAINING PROTEIN"/>
    <property type="match status" value="1"/>
</dbReference>
<protein>
    <recommendedName>
        <fullName evidence="1">Mut7-C RNAse domain-containing protein</fullName>
    </recommendedName>
</protein>
<dbReference type="OrthoDB" id="1266at2157"/>
<gene>
    <name evidence="2" type="ORF">DP107_04700</name>
</gene>
<dbReference type="Proteomes" id="UP000319894">
    <property type="component" value="Unassembled WGS sequence"/>
</dbReference>
<dbReference type="InParanoid" id="A0A554NCR5"/>
<dbReference type="EMBL" id="QMDX01000002">
    <property type="protein sequence ID" value="TSD15158.1"/>
    <property type="molecule type" value="Genomic_DNA"/>
</dbReference>
<evidence type="ECO:0000313" key="2">
    <source>
        <dbReference type="EMBL" id="TSD15158.1"/>
    </source>
</evidence>
<proteinExistence type="predicted"/>
<organism evidence="2 3">
    <name type="scientific">Haloglomus irregulare</name>
    <dbReference type="NCBI Taxonomy" id="2234134"/>
    <lineage>
        <taxon>Archaea</taxon>
        <taxon>Methanobacteriati</taxon>
        <taxon>Methanobacteriota</taxon>
        <taxon>Stenosarchaea group</taxon>
        <taxon>Halobacteria</taxon>
        <taxon>Halobacteriales</taxon>
        <taxon>Natronomonadaceae</taxon>
        <taxon>Haloglomus</taxon>
    </lineage>
</organism>
<name>A0A554NCR5_9EURY</name>
<sequence length="164" mass="17805">MPDVQAPFLLDAMLGKLATYLRMCGYDAAYALDEGRMTEADDALLAAAREEGRTLLTRDRELAARAGDRGTLLTSRTVEDQLRALSEAGLALELDDRPARCGSCNGSVEQVSAGERVAHAPDEGRVWRCERCGQQFWKGSHWERVGGTLADIRGDSGSESSISE</sequence>
<feature type="domain" description="Mut7-C RNAse" evidence="1">
    <location>
        <begin position="8"/>
        <end position="146"/>
    </location>
</feature>
<dbReference type="Pfam" id="PF01927">
    <property type="entry name" value="Mut7-C"/>
    <property type="match status" value="1"/>
</dbReference>
<evidence type="ECO:0000313" key="3">
    <source>
        <dbReference type="Proteomes" id="UP000319894"/>
    </source>
</evidence>
<keyword evidence="3" id="KW-1185">Reference proteome</keyword>
<dbReference type="InterPro" id="IPR002782">
    <property type="entry name" value="Mut7-C_RNAse_dom"/>
</dbReference>